<reference evidence="4" key="1">
    <citation type="submission" date="2020-07" db="EMBL/GenBank/DDBJ databases">
        <title>Huge and variable diversity of episymbiotic CPR bacteria and DPANN archaea in groundwater ecosystems.</title>
        <authorList>
            <person name="He C.Y."/>
            <person name="Keren R."/>
            <person name="Whittaker M."/>
            <person name="Farag I.F."/>
            <person name="Doudna J."/>
            <person name="Cate J.H.D."/>
            <person name="Banfield J.F."/>
        </authorList>
    </citation>
    <scope>NUCLEOTIDE SEQUENCE</scope>
    <source>
        <strain evidence="4">NC_groundwater_763_Ag_S-0.2um_68_21</strain>
    </source>
</reference>
<dbReference type="EMBL" id="JACPUR010000001">
    <property type="protein sequence ID" value="MBI3126156.1"/>
    <property type="molecule type" value="Genomic_DNA"/>
</dbReference>
<name>A0A932HYG2_UNCTE</name>
<organism evidence="4 5">
    <name type="scientific">Tectimicrobiota bacterium</name>
    <dbReference type="NCBI Taxonomy" id="2528274"/>
    <lineage>
        <taxon>Bacteria</taxon>
        <taxon>Pseudomonadati</taxon>
        <taxon>Nitrospinota/Tectimicrobiota group</taxon>
        <taxon>Candidatus Tectimicrobiota</taxon>
    </lineage>
</organism>
<evidence type="ECO:0000256" key="2">
    <source>
        <dbReference type="SAM" id="Phobius"/>
    </source>
</evidence>
<evidence type="ECO:0000313" key="5">
    <source>
        <dbReference type="Proteomes" id="UP000782312"/>
    </source>
</evidence>
<feature type="region of interest" description="Disordered" evidence="1">
    <location>
        <begin position="202"/>
        <end position="243"/>
    </location>
</feature>
<sequence length="243" mass="26181">MKELKELRLKRRRRAMLWVGLWVVLGFAAALYFFDPFTDLIQKGRRAAFGPPDGGRPALAAPAQVVLFFPSAEADLLARHPAEVEQGKEPIHTVRNTLEALLKGPQRPGYAPAAPPGAKLRTAVPGPDGTLLVDFDKSFRASHPGGAWSEYLTAYAVANTVLHNFKDFQRVRILIEGQETETVAGALSLNEPLRLREDLVMREDEAAAPVQPGAVPPAPAPAGAAPPAQSPTRENPAQAPAKP</sequence>
<dbReference type="SMART" id="SM00909">
    <property type="entry name" value="Germane"/>
    <property type="match status" value="1"/>
</dbReference>
<keyword evidence="2" id="KW-1133">Transmembrane helix</keyword>
<keyword evidence="2" id="KW-0472">Membrane</keyword>
<dbReference type="InterPro" id="IPR019606">
    <property type="entry name" value="GerMN"/>
</dbReference>
<dbReference type="Proteomes" id="UP000782312">
    <property type="component" value="Unassembled WGS sequence"/>
</dbReference>
<dbReference type="Pfam" id="PF10646">
    <property type="entry name" value="Germane"/>
    <property type="match status" value="1"/>
</dbReference>
<feature type="domain" description="GerMN" evidence="3">
    <location>
        <begin position="94"/>
        <end position="184"/>
    </location>
</feature>
<dbReference type="AlphaFoldDB" id="A0A932HYG2"/>
<accession>A0A932HYG2</accession>
<proteinExistence type="predicted"/>
<comment type="caution">
    <text evidence="4">The sequence shown here is derived from an EMBL/GenBank/DDBJ whole genome shotgun (WGS) entry which is preliminary data.</text>
</comment>
<gene>
    <name evidence="4" type="ORF">HYZ11_00955</name>
</gene>
<keyword evidence="2" id="KW-0812">Transmembrane</keyword>
<evidence type="ECO:0000259" key="3">
    <source>
        <dbReference type="SMART" id="SM00909"/>
    </source>
</evidence>
<evidence type="ECO:0000313" key="4">
    <source>
        <dbReference type="EMBL" id="MBI3126156.1"/>
    </source>
</evidence>
<feature type="transmembrane region" description="Helical" evidence="2">
    <location>
        <begin position="15"/>
        <end position="34"/>
    </location>
</feature>
<protein>
    <submittedName>
        <fullName evidence="4">GerMN domain-containing protein</fullName>
    </submittedName>
</protein>
<evidence type="ECO:0000256" key="1">
    <source>
        <dbReference type="SAM" id="MobiDB-lite"/>
    </source>
</evidence>